<reference evidence="2 3" key="1">
    <citation type="journal article" date="2022" name="Int. J. Syst. Evol. Microbiol.">
        <title>&lt;i&gt;Sideroxyarcus emersonii&lt;/i&gt; gen. nov. sp. nov., a neutrophilic, microaerobic iron- and thiosulfate-oxidizing bacterium isolated from iron-rich wetland sediment.</title>
        <authorList>
            <person name="Kato S."/>
            <person name="Itoh T."/>
            <person name="Iino T."/>
            <person name="Ohkuma M."/>
        </authorList>
    </citation>
    <scope>NUCLEOTIDE SEQUENCE [LARGE SCALE GENOMIC DNA]</scope>
    <source>
        <strain evidence="2 3">MIZ01</strain>
    </source>
</reference>
<proteinExistence type="predicted"/>
<dbReference type="KEGG" id="seme:MIZ01_1027"/>
<dbReference type="EMBL" id="AP023423">
    <property type="protein sequence ID" value="BCK87255.1"/>
    <property type="molecule type" value="Genomic_DNA"/>
</dbReference>
<keyword evidence="3" id="KW-1185">Reference proteome</keyword>
<keyword evidence="1" id="KW-0732">Signal</keyword>
<evidence type="ECO:0000256" key="1">
    <source>
        <dbReference type="SAM" id="SignalP"/>
    </source>
</evidence>
<feature type="chain" id="PRO_5042923794" evidence="1">
    <location>
        <begin position="24"/>
        <end position="425"/>
    </location>
</feature>
<name>A0AAN1X9F6_9PROT</name>
<gene>
    <name evidence="2" type="ORF">MIZ01_1027</name>
</gene>
<evidence type="ECO:0000313" key="2">
    <source>
        <dbReference type="EMBL" id="BCK87255.1"/>
    </source>
</evidence>
<dbReference type="RefSeq" id="WP_237248383.1">
    <property type="nucleotide sequence ID" value="NZ_AP023423.1"/>
</dbReference>
<dbReference type="PROSITE" id="PS51257">
    <property type="entry name" value="PROKAR_LIPOPROTEIN"/>
    <property type="match status" value="1"/>
</dbReference>
<evidence type="ECO:0000313" key="3">
    <source>
        <dbReference type="Proteomes" id="UP001320326"/>
    </source>
</evidence>
<feature type="signal peptide" evidence="1">
    <location>
        <begin position="1"/>
        <end position="23"/>
    </location>
</feature>
<accession>A0AAN1X9F6</accession>
<sequence>MKMRRQRTSIAALLLALLAGGCAIDPPEAPSHFTLAHDEFYARVRTIAIAPLAAPEELTNSAPVAEKFEPLIAGMLRDAGYKVVPSYEYSALFEQEKTRQGGYFDAYTGKQDDAKYDAVLKATRDGLVKKFNIDAVLFPRIQPVDAPWHDQWATWDGITETVQSAVGLVGKGVLKFVNEPHMYLLEGPHEEGTIKAYSLAVSIEDASGQKMYANQGGIQVLSKITGNALIPVPSEDLFTDDARNAKAVSIALESVSRAGCESDFQTSPCNGPRINVEPGTAKHLVFVVQGSNQSKAKDWERFRTEWNNTIAASAASRGLEVSISDSSATASLQSAVLAVVTINDFRYISQERYYWVGVMSGSPYIDADVDFYKLPDKTLLIRRQYKATAQSYATCSPGGICTFPPMTEKQIKIICDAIVAELVRH</sequence>
<dbReference type="AlphaFoldDB" id="A0AAN1X9F6"/>
<protein>
    <submittedName>
        <fullName evidence="2">Uncharacterized protein</fullName>
    </submittedName>
</protein>
<organism evidence="2 3">
    <name type="scientific">Sideroxyarcus emersonii</name>
    <dbReference type="NCBI Taxonomy" id="2764705"/>
    <lineage>
        <taxon>Bacteria</taxon>
        <taxon>Pseudomonadati</taxon>
        <taxon>Pseudomonadota</taxon>
        <taxon>Betaproteobacteria</taxon>
        <taxon>Nitrosomonadales</taxon>
        <taxon>Gallionellaceae</taxon>
        <taxon>Sideroxyarcus</taxon>
    </lineage>
</organism>
<dbReference type="Proteomes" id="UP001320326">
    <property type="component" value="Chromosome"/>
</dbReference>